<dbReference type="PROSITE" id="PS00076">
    <property type="entry name" value="PYRIDINE_REDOX_1"/>
    <property type="match status" value="1"/>
</dbReference>
<evidence type="ECO:0000256" key="9">
    <source>
        <dbReference type="ARBA" id="ARBA00022914"/>
    </source>
</evidence>
<keyword evidence="10 17" id="KW-0560">Oxidoreductase</keyword>
<dbReference type="Proteomes" id="UP000186112">
    <property type="component" value="Unassembled WGS sequence"/>
</dbReference>
<keyword evidence="12 17" id="KW-0676">Redox-active center</keyword>
<dbReference type="GO" id="GO:0050660">
    <property type="term" value="F:flavin adenine dinucleotide binding"/>
    <property type="evidence" value="ECO:0007669"/>
    <property type="project" value="InterPro"/>
</dbReference>
<feature type="binding site" evidence="15">
    <location>
        <begin position="143"/>
        <end position="145"/>
    </location>
    <ligand>
        <name>FAD</name>
        <dbReference type="ChEBI" id="CHEBI:57692"/>
    </ligand>
</feature>
<dbReference type="PANTHER" id="PTHR43014:SF4">
    <property type="entry name" value="PYRIDINE NUCLEOTIDE-DISULFIDE OXIDOREDUCTASE RCLA-RELATED"/>
    <property type="match status" value="1"/>
</dbReference>
<feature type="domain" description="Pyridine nucleotide-disulphide oxidoreductase dimerisation" evidence="18">
    <location>
        <begin position="346"/>
        <end position="453"/>
    </location>
</feature>
<keyword evidence="15 17" id="KW-0520">NAD</keyword>
<evidence type="ECO:0000256" key="16">
    <source>
        <dbReference type="PIRSR" id="PIRSR000350-4"/>
    </source>
</evidence>
<evidence type="ECO:0000256" key="5">
    <source>
        <dbReference type="ARBA" id="ARBA00022630"/>
    </source>
</evidence>
<dbReference type="RefSeq" id="WP_158016385.1">
    <property type="nucleotide sequence ID" value="NZ_LTDM01000005.1"/>
</dbReference>
<comment type="cofactor">
    <cofactor evidence="15 17">
        <name>FAD</name>
        <dbReference type="ChEBI" id="CHEBI:57692"/>
    </cofactor>
    <text evidence="15 17">Binds 1 FAD per subunit.</text>
</comment>
<dbReference type="InterPro" id="IPR023753">
    <property type="entry name" value="FAD/NAD-binding_dom"/>
</dbReference>
<keyword evidence="6" id="KW-0479">Metal-binding</keyword>
<gene>
    <name evidence="20" type="primary">merA</name>
    <name evidence="20" type="ORF">TICRE_04240</name>
</gene>
<dbReference type="NCBIfam" id="TIGR01350">
    <property type="entry name" value="lipoamide_DH"/>
    <property type="match status" value="1"/>
</dbReference>
<reference evidence="20 21" key="1">
    <citation type="submission" date="2016-02" db="EMBL/GenBank/DDBJ databases">
        <title>Genome sequence of Tissierella creatinophila DSM 6911.</title>
        <authorList>
            <person name="Poehlein A."/>
            <person name="Daniel R."/>
        </authorList>
    </citation>
    <scope>NUCLEOTIDE SEQUENCE [LARGE SCALE GENOMIC DNA]</scope>
    <source>
        <strain evidence="20 21">DSM 6911</strain>
    </source>
</reference>
<keyword evidence="4" id="KW-0475">Mercuric resistance</keyword>
<dbReference type="PRINTS" id="PR00368">
    <property type="entry name" value="FADPNR"/>
</dbReference>
<accession>A0A1U7M8E5</accession>
<dbReference type="NCBIfam" id="TIGR02053">
    <property type="entry name" value="MerA"/>
    <property type="match status" value="1"/>
</dbReference>
<feature type="domain" description="FAD/NAD(P)-binding" evidence="19">
    <location>
        <begin position="8"/>
        <end position="326"/>
    </location>
</feature>
<evidence type="ECO:0000256" key="12">
    <source>
        <dbReference type="ARBA" id="ARBA00023284"/>
    </source>
</evidence>
<proteinExistence type="inferred from homology"/>
<evidence type="ECO:0000256" key="2">
    <source>
        <dbReference type="ARBA" id="ARBA00011738"/>
    </source>
</evidence>
<feature type="binding site" evidence="15">
    <location>
        <position position="54"/>
    </location>
    <ligand>
        <name>FAD</name>
        <dbReference type="ChEBI" id="CHEBI:57692"/>
    </ligand>
</feature>
<evidence type="ECO:0000256" key="13">
    <source>
        <dbReference type="ARBA" id="ARBA00048984"/>
    </source>
</evidence>
<dbReference type="GO" id="GO:0050661">
    <property type="term" value="F:NADP binding"/>
    <property type="evidence" value="ECO:0007669"/>
    <property type="project" value="InterPro"/>
</dbReference>
<dbReference type="EMBL" id="LTDM01000005">
    <property type="protein sequence ID" value="OLS03567.1"/>
    <property type="molecule type" value="Genomic_DNA"/>
</dbReference>
<dbReference type="PANTHER" id="PTHR43014">
    <property type="entry name" value="MERCURIC REDUCTASE"/>
    <property type="match status" value="1"/>
</dbReference>
<evidence type="ECO:0000256" key="17">
    <source>
        <dbReference type="RuleBase" id="RU003692"/>
    </source>
</evidence>
<keyword evidence="9" id="KW-0476">Mercury</keyword>
<comment type="catalytic activity">
    <reaction evidence="13">
        <text>Hg + NADP(+) + H(+) = Hg(2+) + NADPH</text>
        <dbReference type="Rhea" id="RHEA:23856"/>
        <dbReference type="ChEBI" id="CHEBI:15378"/>
        <dbReference type="ChEBI" id="CHEBI:16170"/>
        <dbReference type="ChEBI" id="CHEBI:16793"/>
        <dbReference type="ChEBI" id="CHEBI:57783"/>
        <dbReference type="ChEBI" id="CHEBI:58349"/>
        <dbReference type="EC" id="1.16.1.1"/>
    </reaction>
</comment>
<comment type="miscellaneous">
    <text evidence="17">The active site is a redox-active disulfide bond.</text>
</comment>
<dbReference type="GO" id="GO:0050787">
    <property type="term" value="P:detoxification of mercury ion"/>
    <property type="evidence" value="ECO:0007669"/>
    <property type="project" value="InterPro"/>
</dbReference>
<comment type="subunit">
    <text evidence="2">Homodimer.</text>
</comment>
<dbReference type="GO" id="GO:0004148">
    <property type="term" value="F:dihydrolipoyl dehydrogenase (NADH) activity"/>
    <property type="evidence" value="ECO:0007669"/>
    <property type="project" value="UniProtKB-EC"/>
</dbReference>
<feature type="binding site" evidence="15">
    <location>
        <position position="311"/>
    </location>
    <ligand>
        <name>FAD</name>
        <dbReference type="ChEBI" id="CHEBI:57692"/>
    </ligand>
</feature>
<dbReference type="OrthoDB" id="9800167at2"/>
<comment type="caution">
    <text evidence="20">The sequence shown here is derived from an EMBL/GenBank/DDBJ whole genome shotgun (WGS) entry which is preliminary data.</text>
</comment>
<comment type="catalytic activity">
    <reaction evidence="14 17">
        <text>N(6)-[(R)-dihydrolipoyl]-L-lysyl-[protein] + NAD(+) = N(6)-[(R)-lipoyl]-L-lysyl-[protein] + NADH + H(+)</text>
        <dbReference type="Rhea" id="RHEA:15045"/>
        <dbReference type="Rhea" id="RHEA-COMP:10474"/>
        <dbReference type="Rhea" id="RHEA-COMP:10475"/>
        <dbReference type="ChEBI" id="CHEBI:15378"/>
        <dbReference type="ChEBI" id="CHEBI:57540"/>
        <dbReference type="ChEBI" id="CHEBI:57945"/>
        <dbReference type="ChEBI" id="CHEBI:83099"/>
        <dbReference type="ChEBI" id="CHEBI:83100"/>
        <dbReference type="EC" id="1.8.1.4"/>
    </reaction>
</comment>
<dbReference type="AlphaFoldDB" id="A0A1U7M8E5"/>
<keyword evidence="7 15" id="KW-0274">FAD</keyword>
<dbReference type="Gene3D" id="3.30.390.30">
    <property type="match status" value="1"/>
</dbReference>
<dbReference type="Pfam" id="PF07992">
    <property type="entry name" value="Pyr_redox_2"/>
    <property type="match status" value="1"/>
</dbReference>
<keyword evidence="21" id="KW-1185">Reference proteome</keyword>
<keyword evidence="5 17" id="KW-0285">Flavoprotein</keyword>
<name>A0A1U7M8E5_TISCR</name>
<dbReference type="InterPro" id="IPR036188">
    <property type="entry name" value="FAD/NAD-bd_sf"/>
</dbReference>
<comment type="similarity">
    <text evidence="1 17">Belongs to the class-I pyridine nucleotide-disulfide oxidoreductase family.</text>
</comment>
<evidence type="ECO:0000256" key="14">
    <source>
        <dbReference type="ARBA" id="ARBA00049187"/>
    </source>
</evidence>
<protein>
    <recommendedName>
        <fullName evidence="3 17">Dihydrolipoyl dehydrogenase</fullName>
        <ecNumber evidence="17">1.8.1.4</ecNumber>
    </recommendedName>
</protein>
<evidence type="ECO:0000256" key="6">
    <source>
        <dbReference type="ARBA" id="ARBA00022723"/>
    </source>
</evidence>
<dbReference type="InterPro" id="IPR016156">
    <property type="entry name" value="FAD/NAD-linked_Rdtase_dimer_sf"/>
</dbReference>
<feature type="disulfide bond" description="Redox-active" evidence="16">
    <location>
        <begin position="45"/>
        <end position="50"/>
    </location>
</feature>
<dbReference type="PIRSF" id="PIRSF000350">
    <property type="entry name" value="Mercury_reductase_MerA"/>
    <property type="match status" value="1"/>
</dbReference>
<keyword evidence="11" id="KW-1015">Disulfide bond</keyword>
<evidence type="ECO:0000259" key="19">
    <source>
        <dbReference type="Pfam" id="PF07992"/>
    </source>
</evidence>
<dbReference type="InterPro" id="IPR012999">
    <property type="entry name" value="Pyr_OxRdtase_I_AS"/>
</dbReference>
<keyword evidence="8" id="KW-0521">NADP</keyword>
<evidence type="ECO:0000313" key="20">
    <source>
        <dbReference type="EMBL" id="OLS03567.1"/>
    </source>
</evidence>
<dbReference type="SUPFAM" id="SSF51905">
    <property type="entry name" value="FAD/NAD(P)-binding domain"/>
    <property type="match status" value="1"/>
</dbReference>
<evidence type="ECO:0000256" key="3">
    <source>
        <dbReference type="ARBA" id="ARBA00016961"/>
    </source>
</evidence>
<dbReference type="GO" id="GO:0016152">
    <property type="term" value="F:mercury (II) reductase (NADP+) activity"/>
    <property type="evidence" value="ECO:0007669"/>
    <property type="project" value="UniProtKB-EC"/>
</dbReference>
<dbReference type="FunFam" id="3.30.390.30:FF:000001">
    <property type="entry name" value="Dihydrolipoyl dehydrogenase"/>
    <property type="match status" value="1"/>
</dbReference>
<evidence type="ECO:0000259" key="18">
    <source>
        <dbReference type="Pfam" id="PF02852"/>
    </source>
</evidence>
<feature type="binding site" evidence="15">
    <location>
        <begin position="180"/>
        <end position="187"/>
    </location>
    <ligand>
        <name>NAD(+)</name>
        <dbReference type="ChEBI" id="CHEBI:57540"/>
    </ligand>
</feature>
<dbReference type="EC" id="1.8.1.4" evidence="17"/>
<organism evidence="20 21">
    <name type="scientific">Tissierella creatinophila DSM 6911</name>
    <dbReference type="NCBI Taxonomy" id="1123403"/>
    <lineage>
        <taxon>Bacteria</taxon>
        <taxon>Bacillati</taxon>
        <taxon>Bacillota</taxon>
        <taxon>Tissierellia</taxon>
        <taxon>Tissierellales</taxon>
        <taxon>Tissierellaceae</taxon>
        <taxon>Tissierella</taxon>
    </lineage>
</organism>
<keyword evidence="15" id="KW-0547">Nucleotide-binding</keyword>
<dbReference type="InterPro" id="IPR021179">
    <property type="entry name" value="Mercury_reductase_MerA"/>
</dbReference>
<dbReference type="SUPFAM" id="SSF55424">
    <property type="entry name" value="FAD/NAD-linked reductases, dimerisation (C-terminal) domain"/>
    <property type="match status" value="1"/>
</dbReference>
<dbReference type="GO" id="GO:0045340">
    <property type="term" value="F:mercury ion binding"/>
    <property type="evidence" value="ECO:0007669"/>
    <property type="project" value="InterPro"/>
</dbReference>
<dbReference type="GO" id="GO:0003955">
    <property type="term" value="F:NAD(P)H dehydrogenase (quinone) activity"/>
    <property type="evidence" value="ECO:0007669"/>
    <property type="project" value="TreeGrafter"/>
</dbReference>
<dbReference type="InterPro" id="IPR006258">
    <property type="entry name" value="Lipoamide_DH"/>
</dbReference>
<dbReference type="InterPro" id="IPR004099">
    <property type="entry name" value="Pyr_nucl-diS_OxRdtase_dimer"/>
</dbReference>
<evidence type="ECO:0000256" key="1">
    <source>
        <dbReference type="ARBA" id="ARBA00007532"/>
    </source>
</evidence>
<dbReference type="PRINTS" id="PR00411">
    <property type="entry name" value="PNDRDTASEI"/>
</dbReference>
<dbReference type="Gene3D" id="3.50.50.60">
    <property type="entry name" value="FAD/NAD(P)-binding domain"/>
    <property type="match status" value="2"/>
</dbReference>
<dbReference type="InterPro" id="IPR001100">
    <property type="entry name" value="Pyr_nuc-diS_OxRdtase"/>
</dbReference>
<evidence type="ECO:0000256" key="11">
    <source>
        <dbReference type="ARBA" id="ARBA00023157"/>
    </source>
</evidence>
<sequence length="470" mass="51642">MSGNSKDFDLIIIGGGSAGFAAAIKASQFNKKVAVVESGVVGGTCLNVGCVPTKNLLRAAEVYHFGKENPFAGINMKQVSLDFKEIIMQKDNLIAELRKEKYIDIYEDDKNITLLKGKAEFINQDTIRVNEKQYKASKYIITTGSRSSVAKIDGLECVKYLTNIEIMELDKLPEKLVIIGGGWIAVEFAQMFSMFGSKVTILQRSGRIVKNEEPEVSKALEKALKNQGINIVTDLSFQKVYEENNRKYVTVIKDGNEQTFEGDQLLIATGRTPNSDNMGLEKAGVIVDEKGFIKVNEYLQTSNPNVYAAGDVIGNYMLVTVNAHEGSVAGENATQNNIRKPNYKAVPHAIFTNPQVSSVGLKEAEAIELGFKVDSRSLDMELVPKAATIRNTQGFVKMIIDKDTKKILGVHAIGELAAEIIQEATLAIQFDLTNTDISNTIHVYPTMSEAIKLVAQSFDKDMKKLSCCAE</sequence>
<evidence type="ECO:0000313" key="21">
    <source>
        <dbReference type="Proteomes" id="UP000186112"/>
    </source>
</evidence>
<evidence type="ECO:0000256" key="10">
    <source>
        <dbReference type="ARBA" id="ARBA00023002"/>
    </source>
</evidence>
<evidence type="ECO:0000256" key="4">
    <source>
        <dbReference type="ARBA" id="ARBA00022466"/>
    </source>
</evidence>
<dbReference type="Pfam" id="PF02852">
    <property type="entry name" value="Pyr_redox_dim"/>
    <property type="match status" value="1"/>
</dbReference>
<evidence type="ECO:0000256" key="7">
    <source>
        <dbReference type="ARBA" id="ARBA00022827"/>
    </source>
</evidence>
<feature type="binding site" evidence="15">
    <location>
        <position position="270"/>
    </location>
    <ligand>
        <name>NAD(+)</name>
        <dbReference type="ChEBI" id="CHEBI:57540"/>
    </ligand>
</feature>
<evidence type="ECO:0000256" key="15">
    <source>
        <dbReference type="PIRSR" id="PIRSR000350-3"/>
    </source>
</evidence>
<evidence type="ECO:0000256" key="8">
    <source>
        <dbReference type="ARBA" id="ARBA00022857"/>
    </source>
</evidence>